<feature type="transmembrane region" description="Helical" evidence="1">
    <location>
        <begin position="87"/>
        <end position="106"/>
    </location>
</feature>
<dbReference type="Proteomes" id="UP000634805">
    <property type="component" value="Unassembled WGS sequence"/>
</dbReference>
<keyword evidence="1" id="KW-0472">Membrane</keyword>
<keyword evidence="1" id="KW-1133">Transmembrane helix</keyword>
<feature type="transmembrane region" description="Helical" evidence="1">
    <location>
        <begin position="47"/>
        <end position="67"/>
    </location>
</feature>
<protein>
    <submittedName>
        <fullName evidence="2">Uncharacterized protein</fullName>
    </submittedName>
</protein>
<proteinExistence type="predicted"/>
<gene>
    <name evidence="2" type="ORF">EMLJLAPB_00689</name>
</gene>
<sequence length="125" mass="14170">MIYASAFVKLFRGDIEEHQSYSSVFSNAFESINVLASDIDSAYTNRLTRIITGLTLGILVFTAPIAIDATFNSLKDTLDIEYLTFTTHIIVVLFYLSILLIAIYKFRGWIKSEFKHLSTKPSSKF</sequence>
<dbReference type="EMBL" id="CAJHIS010000017">
    <property type="protein sequence ID" value="CAD6494029.1"/>
    <property type="molecule type" value="Genomic_DNA"/>
</dbReference>
<name>A0A811TF04_9EURY</name>
<organism evidence="2 3">
    <name type="scientific">Candidatus Argoarchaeum ethanivorans</name>
    <dbReference type="NCBI Taxonomy" id="2608793"/>
    <lineage>
        <taxon>Archaea</taxon>
        <taxon>Methanobacteriati</taxon>
        <taxon>Methanobacteriota</taxon>
        <taxon>Stenosarchaea group</taxon>
        <taxon>Methanomicrobia</taxon>
        <taxon>Methanosarcinales</taxon>
        <taxon>Methanosarcinales incertae sedis</taxon>
        <taxon>GOM Arc I cluster</taxon>
        <taxon>Candidatus Argoarchaeum</taxon>
    </lineage>
</organism>
<dbReference type="AlphaFoldDB" id="A0A811TF04"/>
<evidence type="ECO:0000256" key="1">
    <source>
        <dbReference type="SAM" id="Phobius"/>
    </source>
</evidence>
<evidence type="ECO:0000313" key="2">
    <source>
        <dbReference type="EMBL" id="CAD6494029.1"/>
    </source>
</evidence>
<evidence type="ECO:0000313" key="3">
    <source>
        <dbReference type="Proteomes" id="UP000634805"/>
    </source>
</evidence>
<accession>A0A811TF04</accession>
<comment type="caution">
    <text evidence="2">The sequence shown here is derived from an EMBL/GenBank/DDBJ whole genome shotgun (WGS) entry which is preliminary data.</text>
</comment>
<reference evidence="2" key="1">
    <citation type="submission" date="2020-10" db="EMBL/GenBank/DDBJ databases">
        <authorList>
            <person name="Hahn C.J."/>
            <person name="Laso-Perez R."/>
            <person name="Vulcano F."/>
            <person name="Vaziourakis K.-M."/>
            <person name="Stokke R."/>
            <person name="Steen I.H."/>
            <person name="Teske A."/>
            <person name="Boetius A."/>
            <person name="Liebeke M."/>
            <person name="Amann R."/>
            <person name="Knittel K."/>
        </authorList>
    </citation>
    <scope>NUCLEOTIDE SEQUENCE</scope>
    <source>
        <strain evidence="2">Gfbio:e3339647-f889-4370-9287-4fb5cb688e4c:AG392D22_GoMArc1</strain>
    </source>
</reference>
<keyword evidence="1" id="KW-0812">Transmembrane</keyword>